<protein>
    <submittedName>
        <fullName evidence="2">Addiction module toxin, RelE/StbE family protein</fullName>
    </submittedName>
</protein>
<reference evidence="2 3" key="1">
    <citation type="submission" date="2017-07" db="EMBL/GenBank/DDBJ databases">
        <title>Bifidobacterium novel species.</title>
        <authorList>
            <person name="Lugli G.A."/>
            <person name="Milani C."/>
            <person name="Duranti S."/>
            <person name="Mangifesta M."/>
        </authorList>
    </citation>
    <scope>NUCLEOTIDE SEQUENCE [LARGE SCALE GENOMIC DNA]</scope>
    <source>
        <strain evidence="3">Uis1B</strain>
    </source>
</reference>
<organism evidence="2 3">
    <name type="scientific">Bifidobacterium margollesii</name>
    <dbReference type="NCBI Taxonomy" id="2020964"/>
    <lineage>
        <taxon>Bacteria</taxon>
        <taxon>Bacillati</taxon>
        <taxon>Actinomycetota</taxon>
        <taxon>Actinomycetes</taxon>
        <taxon>Bifidobacteriales</taxon>
        <taxon>Bifidobacteriaceae</taxon>
        <taxon>Bifidobacterium</taxon>
    </lineage>
</organism>
<dbReference type="OrthoDB" id="3268478at2"/>
<keyword evidence="1" id="KW-1277">Toxin-antitoxin system</keyword>
<gene>
    <name evidence="2" type="ORF">Uis1B_1270</name>
</gene>
<dbReference type="Pfam" id="PF05016">
    <property type="entry name" value="ParE_toxin"/>
    <property type="match status" value="1"/>
</dbReference>
<keyword evidence="3" id="KW-1185">Reference proteome</keyword>
<dbReference type="Gene3D" id="3.30.2310.20">
    <property type="entry name" value="RelE-like"/>
    <property type="match status" value="1"/>
</dbReference>
<dbReference type="InterPro" id="IPR007712">
    <property type="entry name" value="RelE/ParE_toxin"/>
</dbReference>
<dbReference type="Proteomes" id="UP000235050">
    <property type="component" value="Unassembled WGS sequence"/>
</dbReference>
<sequence length="111" mass="12586">MVRRVRRAAYKVEILPKAVGDMSGAVSYIAGELHSPHAAEDLMSGLNAAIENLAEFPYSHPSYMPIRPLRHEYRRVMVGNYGVFYWVDEQAATVTVARVVYARRDLPRHLS</sequence>
<comment type="caution">
    <text evidence="2">The sequence shown here is derived from an EMBL/GenBank/DDBJ whole genome shotgun (WGS) entry which is preliminary data.</text>
</comment>
<proteinExistence type="predicted"/>
<dbReference type="EMBL" id="NMWU01000021">
    <property type="protein sequence ID" value="PLS30980.1"/>
    <property type="molecule type" value="Genomic_DNA"/>
</dbReference>
<dbReference type="AlphaFoldDB" id="A0A2N5J9U7"/>
<accession>A0A2N5J9U7</accession>
<evidence type="ECO:0000313" key="2">
    <source>
        <dbReference type="EMBL" id="PLS30980.1"/>
    </source>
</evidence>
<dbReference type="SUPFAM" id="SSF143011">
    <property type="entry name" value="RelE-like"/>
    <property type="match status" value="1"/>
</dbReference>
<evidence type="ECO:0000256" key="1">
    <source>
        <dbReference type="ARBA" id="ARBA00022649"/>
    </source>
</evidence>
<name>A0A2N5J9U7_9BIFI</name>
<evidence type="ECO:0000313" key="3">
    <source>
        <dbReference type="Proteomes" id="UP000235050"/>
    </source>
</evidence>
<dbReference type="InterPro" id="IPR035093">
    <property type="entry name" value="RelE/ParE_toxin_dom_sf"/>
</dbReference>